<name>A0ABU8T4R0_9PSEU</name>
<proteinExistence type="predicted"/>
<gene>
    <name evidence="2" type="ORF">WJX68_08125</name>
</gene>
<dbReference type="EMBL" id="JBBJUP010000005">
    <property type="protein sequence ID" value="MEJ8278895.1"/>
    <property type="molecule type" value="Genomic_DNA"/>
</dbReference>
<dbReference type="Gene3D" id="3.40.50.150">
    <property type="entry name" value="Vaccinia Virus protein VP39"/>
    <property type="match status" value="1"/>
</dbReference>
<keyword evidence="2" id="KW-0808">Transferase</keyword>
<feature type="domain" description="Methyltransferase" evidence="1">
    <location>
        <begin position="54"/>
        <end position="140"/>
    </location>
</feature>
<dbReference type="Proteomes" id="UP001364211">
    <property type="component" value="Unassembled WGS sequence"/>
</dbReference>
<evidence type="ECO:0000259" key="1">
    <source>
        <dbReference type="Pfam" id="PF13649"/>
    </source>
</evidence>
<dbReference type="InterPro" id="IPR041698">
    <property type="entry name" value="Methyltransf_25"/>
</dbReference>
<sequence length="207" mass="21294">MTAVAEAFDGPLSGTPSRLLCDDGTEVALDVDRWSDPAGGCDDWLLRHCTGPTLDLGCGPGRLLVALAARGVAALGVDGSAVSRTHCRRRGVSMIHADLYGPLPGEHSWSHVLLADGNIGIGGDPAALLARAARLLVAGGTVLVEADPRPEHAWRGTARVVCGARAGEPLPWAVQGAVPLAVTAGRAGLRVTDVHLGTRVFLELTGP</sequence>
<dbReference type="SUPFAM" id="SSF53335">
    <property type="entry name" value="S-adenosyl-L-methionine-dependent methyltransferases"/>
    <property type="match status" value="1"/>
</dbReference>
<comment type="caution">
    <text evidence="2">The sequence shown here is derived from an EMBL/GenBank/DDBJ whole genome shotgun (WGS) entry which is preliminary data.</text>
</comment>
<dbReference type="EC" id="2.1.-.-" evidence="2"/>
<keyword evidence="2" id="KW-0489">Methyltransferase</keyword>
<organism evidence="2 3">
    <name type="scientific">Pseudonocardia spirodelae</name>
    <dbReference type="NCBI Taxonomy" id="3133431"/>
    <lineage>
        <taxon>Bacteria</taxon>
        <taxon>Bacillati</taxon>
        <taxon>Actinomycetota</taxon>
        <taxon>Actinomycetes</taxon>
        <taxon>Pseudonocardiales</taxon>
        <taxon>Pseudonocardiaceae</taxon>
        <taxon>Pseudonocardia</taxon>
    </lineage>
</organism>
<dbReference type="GO" id="GO:0008168">
    <property type="term" value="F:methyltransferase activity"/>
    <property type="evidence" value="ECO:0007669"/>
    <property type="project" value="UniProtKB-KW"/>
</dbReference>
<accession>A0ABU8T4R0</accession>
<evidence type="ECO:0000313" key="2">
    <source>
        <dbReference type="EMBL" id="MEJ8278895.1"/>
    </source>
</evidence>
<reference evidence="2 3" key="1">
    <citation type="submission" date="2024-03" db="EMBL/GenBank/DDBJ databases">
        <title>Draft genome sequence of Pseudonocardia sp. DW16-2.</title>
        <authorList>
            <person name="Duangmal K."/>
        </authorList>
    </citation>
    <scope>NUCLEOTIDE SEQUENCE [LARGE SCALE GENOMIC DNA]</scope>
    <source>
        <strain evidence="2 3">DW16-2</strain>
    </source>
</reference>
<keyword evidence="3" id="KW-1185">Reference proteome</keyword>
<protein>
    <submittedName>
        <fullName evidence="2">Class I SAM-dependent methyltransferase</fullName>
        <ecNumber evidence="2">2.1.-.-</ecNumber>
    </submittedName>
</protein>
<evidence type="ECO:0000313" key="3">
    <source>
        <dbReference type="Proteomes" id="UP001364211"/>
    </source>
</evidence>
<dbReference type="GO" id="GO:0032259">
    <property type="term" value="P:methylation"/>
    <property type="evidence" value="ECO:0007669"/>
    <property type="project" value="UniProtKB-KW"/>
</dbReference>
<dbReference type="Pfam" id="PF13649">
    <property type="entry name" value="Methyltransf_25"/>
    <property type="match status" value="1"/>
</dbReference>
<dbReference type="InterPro" id="IPR029063">
    <property type="entry name" value="SAM-dependent_MTases_sf"/>
</dbReference>
<dbReference type="RefSeq" id="WP_340287612.1">
    <property type="nucleotide sequence ID" value="NZ_JBBJUP010000005.1"/>
</dbReference>